<reference evidence="1" key="1">
    <citation type="submission" date="2021-06" db="EMBL/GenBank/DDBJ databases">
        <authorList>
            <person name="Kallberg Y."/>
            <person name="Tangrot J."/>
            <person name="Rosling A."/>
        </authorList>
    </citation>
    <scope>NUCLEOTIDE SEQUENCE</scope>
    <source>
        <strain evidence="1">CL356</strain>
    </source>
</reference>
<sequence>EANTEYHPIDVPDWVPLTQEKGCEFSSTKLLGKYLAEVFKKNPTTTRLWSPDELESNKLDGTFEVTNRDFQWDPETRAKGGRVIEILSEHTCQGMMQGYTLTGRTGIFPSYESFLGIIHTMMVQYAKFIKMVSKFTLMYKIMSSSPSRPAKRSGGKMWLFSHQNPSFIGAVLNLKAKYARVYLPPDANCMHETPVWLSAEDAAEHCKNGASVWKFASTHDGENPDVVLVGIGTEVNFEVITAVAML</sequence>
<accession>A0ACA9QPS6</accession>
<keyword evidence="2" id="KW-1185">Reference proteome</keyword>
<name>A0ACA9QPS6_9GLOM</name>
<dbReference type="EMBL" id="CAJVPT010054576">
    <property type="protein sequence ID" value="CAG8753614.1"/>
    <property type="molecule type" value="Genomic_DNA"/>
</dbReference>
<organism evidence="1 2">
    <name type="scientific">Acaulospora colombiana</name>
    <dbReference type="NCBI Taxonomy" id="27376"/>
    <lineage>
        <taxon>Eukaryota</taxon>
        <taxon>Fungi</taxon>
        <taxon>Fungi incertae sedis</taxon>
        <taxon>Mucoromycota</taxon>
        <taxon>Glomeromycotina</taxon>
        <taxon>Glomeromycetes</taxon>
        <taxon>Diversisporales</taxon>
        <taxon>Acaulosporaceae</taxon>
        <taxon>Acaulospora</taxon>
    </lineage>
</organism>
<feature type="non-terminal residue" evidence="1">
    <location>
        <position position="246"/>
    </location>
</feature>
<comment type="caution">
    <text evidence="1">The sequence shown here is derived from an EMBL/GenBank/DDBJ whole genome shotgun (WGS) entry which is preliminary data.</text>
</comment>
<protein>
    <submittedName>
        <fullName evidence="1">16497_t:CDS:1</fullName>
    </submittedName>
</protein>
<proteinExistence type="predicted"/>
<evidence type="ECO:0000313" key="2">
    <source>
        <dbReference type="Proteomes" id="UP000789525"/>
    </source>
</evidence>
<feature type="non-terminal residue" evidence="1">
    <location>
        <position position="1"/>
    </location>
</feature>
<evidence type="ECO:0000313" key="1">
    <source>
        <dbReference type="EMBL" id="CAG8753614.1"/>
    </source>
</evidence>
<dbReference type="Proteomes" id="UP000789525">
    <property type="component" value="Unassembled WGS sequence"/>
</dbReference>
<gene>
    <name evidence="1" type="ORF">ACOLOM_LOCUS12830</name>
</gene>